<protein>
    <recommendedName>
        <fullName evidence="3">DUF2934 domain-containing protein</fullName>
    </recommendedName>
</protein>
<gene>
    <name evidence="1" type="ORF">A1353_08185</name>
</gene>
<evidence type="ECO:0008006" key="3">
    <source>
        <dbReference type="Google" id="ProtNLM"/>
    </source>
</evidence>
<dbReference type="AlphaFoldDB" id="A0A177MML9"/>
<comment type="caution">
    <text evidence="1">The sequence shown here is derived from an EMBL/GenBank/DDBJ whole genome shotgun (WGS) entry which is preliminary data.</text>
</comment>
<accession>A0A177MML9</accession>
<evidence type="ECO:0000313" key="1">
    <source>
        <dbReference type="EMBL" id="OAI07046.1"/>
    </source>
</evidence>
<reference evidence="1 2" key="1">
    <citation type="submission" date="2016-03" db="EMBL/GenBank/DDBJ databases">
        <authorList>
            <person name="Ploux O."/>
        </authorList>
    </citation>
    <scope>NUCLEOTIDE SEQUENCE [LARGE SCALE GENOMIC DNA]</scope>
    <source>
        <strain evidence="1 2">R-45371</strain>
    </source>
</reference>
<dbReference type="Proteomes" id="UP000077763">
    <property type="component" value="Unassembled WGS sequence"/>
</dbReference>
<proteinExistence type="predicted"/>
<dbReference type="EMBL" id="LUUH01000030">
    <property type="protein sequence ID" value="OAI07046.1"/>
    <property type="molecule type" value="Genomic_DNA"/>
</dbReference>
<dbReference type="Pfam" id="PF11154">
    <property type="entry name" value="DUF2934"/>
    <property type="match status" value="1"/>
</dbReference>
<sequence length="126" mass="14551">MVEKVTRHQWISEAAYYKAEARYFAPGRALDDWLAAENDYVKMQVALYLSMAEEDGGLTISGLQQLAKSVGVENPESINLKIELVQAIQNATHHRPCFRTDHDRTCHEVDCKWRAECHRLIAVWHR</sequence>
<name>A0A177MML9_METMH</name>
<organism evidence="1 2">
    <name type="scientific">Methylomonas methanica</name>
    <dbReference type="NCBI Taxonomy" id="421"/>
    <lineage>
        <taxon>Bacteria</taxon>
        <taxon>Pseudomonadati</taxon>
        <taxon>Pseudomonadota</taxon>
        <taxon>Gammaproteobacteria</taxon>
        <taxon>Methylococcales</taxon>
        <taxon>Methylococcaceae</taxon>
        <taxon>Methylomonas</taxon>
    </lineage>
</organism>
<dbReference type="InterPro" id="IPR021327">
    <property type="entry name" value="DUF2934"/>
</dbReference>
<evidence type="ECO:0000313" key="2">
    <source>
        <dbReference type="Proteomes" id="UP000077763"/>
    </source>
</evidence>